<evidence type="ECO:0000256" key="1">
    <source>
        <dbReference type="ARBA" id="ARBA00005417"/>
    </source>
</evidence>
<keyword evidence="2" id="KW-0813">Transport</keyword>
<keyword evidence="3" id="KW-0547">Nucleotide-binding</keyword>
<dbReference type="GO" id="GO:0016887">
    <property type="term" value="F:ATP hydrolysis activity"/>
    <property type="evidence" value="ECO:0007669"/>
    <property type="project" value="InterPro"/>
</dbReference>
<dbReference type="InterPro" id="IPR050763">
    <property type="entry name" value="ABC_transporter_ATP-binding"/>
</dbReference>
<organism evidence="6 7">
    <name type="scientific">Candidatus Gottesmanbacteria bacterium RIFCSPHIGHO2_01_FULL_39_10</name>
    <dbReference type="NCBI Taxonomy" id="1798375"/>
    <lineage>
        <taxon>Bacteria</taxon>
        <taxon>Candidatus Gottesmaniibacteriota</taxon>
    </lineage>
</organism>
<proteinExistence type="inferred from homology"/>
<dbReference type="InterPro" id="IPR003593">
    <property type="entry name" value="AAA+_ATPase"/>
</dbReference>
<dbReference type="Gene3D" id="3.40.50.300">
    <property type="entry name" value="P-loop containing nucleotide triphosphate hydrolases"/>
    <property type="match status" value="1"/>
</dbReference>
<evidence type="ECO:0000256" key="3">
    <source>
        <dbReference type="ARBA" id="ARBA00022741"/>
    </source>
</evidence>
<dbReference type="InterPro" id="IPR017871">
    <property type="entry name" value="ABC_transporter-like_CS"/>
</dbReference>
<dbReference type="PROSITE" id="PS50893">
    <property type="entry name" value="ABC_TRANSPORTER_2"/>
    <property type="match status" value="1"/>
</dbReference>
<dbReference type="GO" id="GO:0005524">
    <property type="term" value="F:ATP binding"/>
    <property type="evidence" value="ECO:0007669"/>
    <property type="project" value="UniProtKB-KW"/>
</dbReference>
<gene>
    <name evidence="6" type="ORF">A2773_06185</name>
</gene>
<dbReference type="SMART" id="SM00382">
    <property type="entry name" value="AAA"/>
    <property type="match status" value="1"/>
</dbReference>
<dbReference type="PANTHER" id="PTHR42711">
    <property type="entry name" value="ABC TRANSPORTER ATP-BINDING PROTEIN"/>
    <property type="match status" value="1"/>
</dbReference>
<reference evidence="6 7" key="1">
    <citation type="journal article" date="2016" name="Nat. Commun.">
        <title>Thousands of microbial genomes shed light on interconnected biogeochemical processes in an aquifer system.</title>
        <authorList>
            <person name="Anantharaman K."/>
            <person name="Brown C.T."/>
            <person name="Hug L.A."/>
            <person name="Sharon I."/>
            <person name="Castelle C.J."/>
            <person name="Probst A.J."/>
            <person name="Thomas B.C."/>
            <person name="Singh A."/>
            <person name="Wilkins M.J."/>
            <person name="Karaoz U."/>
            <person name="Brodie E.L."/>
            <person name="Williams K.H."/>
            <person name="Hubbard S.S."/>
            <person name="Banfield J.F."/>
        </authorList>
    </citation>
    <scope>NUCLEOTIDE SEQUENCE [LARGE SCALE GENOMIC DNA]</scope>
</reference>
<evidence type="ECO:0000313" key="7">
    <source>
        <dbReference type="Proteomes" id="UP000177383"/>
    </source>
</evidence>
<comment type="caution">
    <text evidence="6">The sequence shown here is derived from an EMBL/GenBank/DDBJ whole genome shotgun (WGS) entry which is preliminary data.</text>
</comment>
<dbReference type="InterPro" id="IPR027417">
    <property type="entry name" value="P-loop_NTPase"/>
</dbReference>
<dbReference type="PANTHER" id="PTHR42711:SF5">
    <property type="entry name" value="ABC TRANSPORTER ATP-BINDING PROTEIN NATA"/>
    <property type="match status" value="1"/>
</dbReference>
<evidence type="ECO:0000313" key="6">
    <source>
        <dbReference type="EMBL" id="OGG13634.1"/>
    </source>
</evidence>
<dbReference type="AlphaFoldDB" id="A0A1F5ZMT5"/>
<name>A0A1F5ZMT5_9BACT</name>
<evidence type="ECO:0000256" key="2">
    <source>
        <dbReference type="ARBA" id="ARBA00022448"/>
    </source>
</evidence>
<dbReference type="SUPFAM" id="SSF52540">
    <property type="entry name" value="P-loop containing nucleoside triphosphate hydrolases"/>
    <property type="match status" value="1"/>
</dbReference>
<evidence type="ECO:0000256" key="4">
    <source>
        <dbReference type="ARBA" id="ARBA00022840"/>
    </source>
</evidence>
<protein>
    <recommendedName>
        <fullName evidence="5">ABC transporter domain-containing protein</fullName>
    </recommendedName>
</protein>
<dbReference type="STRING" id="1798375.A2773_06185"/>
<feature type="domain" description="ABC transporter" evidence="5">
    <location>
        <begin position="8"/>
        <end position="237"/>
    </location>
</feature>
<evidence type="ECO:0000259" key="5">
    <source>
        <dbReference type="PROSITE" id="PS50893"/>
    </source>
</evidence>
<dbReference type="Pfam" id="PF00005">
    <property type="entry name" value="ABC_tran"/>
    <property type="match status" value="1"/>
</dbReference>
<dbReference type="EMBL" id="MFJE01000044">
    <property type="protein sequence ID" value="OGG13634.1"/>
    <property type="molecule type" value="Genomic_DNA"/>
</dbReference>
<keyword evidence="4" id="KW-0067">ATP-binding</keyword>
<dbReference type="PROSITE" id="PS00211">
    <property type="entry name" value="ABC_TRANSPORTER_1"/>
    <property type="match status" value="1"/>
</dbReference>
<dbReference type="Proteomes" id="UP000177383">
    <property type="component" value="Unassembled WGS sequence"/>
</dbReference>
<sequence>MDGDTSVLKVTNLTKKFDDFTAVDDISFSIKEGEIVGLLGPNGAGKTTTIYMLLALITPTKGDIYYFNKSLKIHREEILKDINFSSTYTEFPWRLTVFENFDVLGRYYNLEKRKEKILDVIEMFQLGDLKNKRIGSLSAGQKTKIFLAKAFLNNPRVLLLDEPTASLDPDIAEKVRSIILDQNKKNKIAILFTSHNMSEVEEVCDRVIFINHGKIVAQDTPSGLAKKVKHSQVRFTIIDGIKRGSDLCQKMGWKSQIQDRLLNVSIDEKNIPQLLSAFVEKGIEYSDININKPSLEDFFLQQTR</sequence>
<dbReference type="CDD" id="cd03230">
    <property type="entry name" value="ABC_DR_subfamily_A"/>
    <property type="match status" value="1"/>
</dbReference>
<comment type="similarity">
    <text evidence="1">Belongs to the ABC transporter superfamily.</text>
</comment>
<accession>A0A1F5ZMT5</accession>
<dbReference type="InterPro" id="IPR003439">
    <property type="entry name" value="ABC_transporter-like_ATP-bd"/>
</dbReference>